<dbReference type="STRING" id="1797.RMCT_2905"/>
<name>A0A117IMY7_MYCTH</name>
<organism evidence="4 5">
    <name type="scientific">Mycolicibacterium thermoresistibile</name>
    <name type="common">Mycobacterium thermoresistibile</name>
    <dbReference type="NCBI Taxonomy" id="1797"/>
    <lineage>
        <taxon>Bacteria</taxon>
        <taxon>Bacillati</taxon>
        <taxon>Actinomycetota</taxon>
        <taxon>Actinomycetes</taxon>
        <taxon>Mycobacteriales</taxon>
        <taxon>Mycobacteriaceae</taxon>
        <taxon>Mycolicibacterium</taxon>
    </lineage>
</organism>
<reference evidence="5" key="2">
    <citation type="submission" date="2016-02" db="EMBL/GenBank/DDBJ databases">
        <title>Draft genome sequence of five rapidly growing Mycobacterium species.</title>
        <authorList>
            <person name="Katahira K."/>
            <person name="Gotou Y."/>
            <person name="Iida K."/>
            <person name="Ogura Y."/>
            <person name="Hayashi T."/>
        </authorList>
    </citation>
    <scope>NUCLEOTIDE SEQUENCE [LARGE SCALE GENOMIC DNA]</scope>
    <source>
        <strain evidence="5">JCM6362</strain>
    </source>
</reference>
<dbReference type="RefSeq" id="WP_003925047.1">
    <property type="nucleotide sequence ID" value="NZ_BCTB01000026.1"/>
</dbReference>
<protein>
    <submittedName>
        <fullName evidence="4">Uncharacterized protein</fullName>
    </submittedName>
</protein>
<dbReference type="AlphaFoldDB" id="A0A117IMY7"/>
<dbReference type="Pfam" id="PF22322">
    <property type="entry name" value="DUF6973"/>
    <property type="match status" value="1"/>
</dbReference>
<comment type="caution">
    <text evidence="4">The sequence shown here is derived from an EMBL/GenBank/DDBJ whole genome shotgun (WGS) entry which is preliminary data.</text>
</comment>
<feature type="domain" description="ESX-1 secretion-associated protein EspA/EspE-like" evidence="2">
    <location>
        <begin position="18"/>
        <end position="99"/>
    </location>
</feature>
<proteinExistence type="predicted"/>
<feature type="region of interest" description="Disordered" evidence="1">
    <location>
        <begin position="359"/>
        <end position="406"/>
    </location>
</feature>
<feature type="domain" description="DUF6973" evidence="3">
    <location>
        <begin position="254"/>
        <end position="354"/>
    </location>
</feature>
<evidence type="ECO:0000313" key="5">
    <source>
        <dbReference type="Proteomes" id="UP000069654"/>
    </source>
</evidence>
<evidence type="ECO:0000256" key="1">
    <source>
        <dbReference type="SAM" id="MobiDB-lite"/>
    </source>
</evidence>
<feature type="compositionally biased region" description="Acidic residues" evidence="1">
    <location>
        <begin position="179"/>
        <end position="191"/>
    </location>
</feature>
<evidence type="ECO:0000259" key="2">
    <source>
        <dbReference type="Pfam" id="PF18879"/>
    </source>
</evidence>
<sequence length="406" mass="43825">MSALAAFLTTWSAARATFGEGTPRTGERFDHSALFHRLQAEAQTAAPGDVWTGTAADAYGAVNSEMIGVLGGLAALDVRLRAQVDSAAEVVSAGRRDLESIRQAVTTAAAALPTGTVGERMLWPIVAQGLGEITGIVRRSSGDLSQIGAELTRIGEEYRQLSEQKFGGGLPEQPAGEAPGEEPEHEDEDPAEAERDRRLEEIMRDYQVGEDPDGVIEWKSGGLVGMLTGSKEMTATEGRMMDELGLFGQRDMQQIVEQAREEANKRFPPPEGREIDNHNDAFRHAYWNALMTQRFGDEWAEKFATAHEGIPRNYAASEAMDLFNNEVGRNLAVANPDASKDELADLVEQAVRNGDTVVVRPDGQGLEWSDRITPESTGDSSRSAPVDGQIPTPAGQPNPHGGYEIG</sequence>
<dbReference type="EMBL" id="BCTB01000026">
    <property type="protein sequence ID" value="GAT15936.1"/>
    <property type="molecule type" value="Genomic_DNA"/>
</dbReference>
<dbReference type="Proteomes" id="UP000069654">
    <property type="component" value="Unassembled WGS sequence"/>
</dbReference>
<accession>A0A117IMY7</accession>
<feature type="compositionally biased region" description="Polar residues" evidence="1">
    <location>
        <begin position="374"/>
        <end position="383"/>
    </location>
</feature>
<evidence type="ECO:0000259" key="3">
    <source>
        <dbReference type="Pfam" id="PF22322"/>
    </source>
</evidence>
<gene>
    <name evidence="4" type="ORF">RMCT_2905</name>
</gene>
<reference evidence="4 5" key="1">
    <citation type="journal article" date="2016" name="Genome Announc.">
        <title>Draft Genome Sequences of Five Rapidly Growing Mycobacterium Species, M. thermoresistibile, M. fortuitum subsp. acetamidolyticum, M. canariasense, M. brisbanense, and M. novocastrense.</title>
        <authorList>
            <person name="Katahira K."/>
            <person name="Ogura Y."/>
            <person name="Gotoh Y."/>
            <person name="Hayashi T."/>
        </authorList>
    </citation>
    <scope>NUCLEOTIDE SEQUENCE [LARGE SCALE GENOMIC DNA]</scope>
    <source>
        <strain evidence="4 5">JCM6362</strain>
    </source>
</reference>
<dbReference type="InterPro" id="IPR054246">
    <property type="entry name" value="DUF6973"/>
</dbReference>
<feature type="region of interest" description="Disordered" evidence="1">
    <location>
        <begin position="166"/>
        <end position="195"/>
    </location>
</feature>
<dbReference type="Pfam" id="PF18879">
    <property type="entry name" value="EspA_EspE"/>
    <property type="match status" value="1"/>
</dbReference>
<evidence type="ECO:0000313" key="4">
    <source>
        <dbReference type="EMBL" id="GAT15936.1"/>
    </source>
</evidence>
<dbReference type="InterPro" id="IPR043796">
    <property type="entry name" value="ESX-1_EspA/EspE-like"/>
</dbReference>